<evidence type="ECO:0000313" key="1">
    <source>
        <dbReference type="EMBL" id="JAR98653.1"/>
    </source>
</evidence>
<reference evidence="1" key="2">
    <citation type="journal article" date="2017" name="J. Med. Entomol.">
        <title>Transcriptome Analysis of the Triatoma infestans (Hemiptera: Reduviidae) Integument.</title>
        <authorList>
            <person name="Calderon-Fernandez G.M."/>
            <person name="Moriconi D.E."/>
            <person name="Dulbecco A.B."/>
            <person name="Juarez M.P."/>
        </authorList>
    </citation>
    <scope>NUCLEOTIDE SEQUENCE</scope>
    <source>
        <strain evidence="1">Int1</strain>
        <tissue evidence="1">Integument</tissue>
    </source>
</reference>
<feature type="non-terminal residue" evidence="1">
    <location>
        <position position="178"/>
    </location>
</feature>
<organism evidence="1">
    <name type="scientific">Triatoma infestans</name>
    <name type="common">Assassin bug</name>
    <dbReference type="NCBI Taxonomy" id="30076"/>
    <lineage>
        <taxon>Eukaryota</taxon>
        <taxon>Metazoa</taxon>
        <taxon>Ecdysozoa</taxon>
        <taxon>Arthropoda</taxon>
        <taxon>Hexapoda</taxon>
        <taxon>Insecta</taxon>
        <taxon>Pterygota</taxon>
        <taxon>Neoptera</taxon>
        <taxon>Paraneoptera</taxon>
        <taxon>Hemiptera</taxon>
        <taxon>Heteroptera</taxon>
        <taxon>Panheteroptera</taxon>
        <taxon>Cimicomorpha</taxon>
        <taxon>Reduviidae</taxon>
        <taxon>Triatominae</taxon>
        <taxon>Triatoma</taxon>
    </lineage>
</organism>
<reference evidence="1" key="1">
    <citation type="submission" date="2016-04" db="EMBL/GenBank/DDBJ databases">
        <authorList>
            <person name="Calderon-Fernandez G.M.Sr."/>
        </authorList>
    </citation>
    <scope>NUCLEOTIDE SEQUENCE</scope>
    <source>
        <strain evidence="1">Int1</strain>
        <tissue evidence="1">Integument</tissue>
    </source>
</reference>
<name>A0A170XA56_TRIIF</name>
<dbReference type="AlphaFoldDB" id="A0A170XA56"/>
<feature type="non-terminal residue" evidence="1">
    <location>
        <position position="1"/>
    </location>
</feature>
<sequence>TCKFKRNDRKILGEKTKAFMDVVLGNSENININLVQKLEELVGQTVADWATNKCEVGAVRRRVHYLEEEHDRLTQLTIHLKKQLDDARCIIKRIIDEKIAHKSWAEGIVPLKVTRSVGMQVCTAGSKPVPQSAVIPSCVVEDDLEIQVIEPATDEGNKEKIIPAVSIPTVSVNPALSS</sequence>
<proteinExistence type="predicted"/>
<protein>
    <submittedName>
        <fullName evidence="1">Activating transcription factor 7-interacting protein 2-like protein</fullName>
    </submittedName>
</protein>
<accession>A0A170XA56</accession>
<dbReference type="EMBL" id="GEMB01004633">
    <property type="protein sequence ID" value="JAR98653.1"/>
    <property type="molecule type" value="Transcribed_RNA"/>
</dbReference>